<dbReference type="OrthoDB" id="5579731at2759"/>
<evidence type="ECO:0000313" key="3">
    <source>
        <dbReference type="EMBL" id="CAI5757834.1"/>
    </source>
</evidence>
<feature type="compositionally biased region" description="Basic and acidic residues" evidence="1">
    <location>
        <begin position="171"/>
        <end position="186"/>
    </location>
</feature>
<keyword evidence="4" id="KW-1185">Reference proteome</keyword>
<accession>A0A9W4TVU6</accession>
<dbReference type="InterPro" id="IPR055264">
    <property type="entry name" value="BOD1/SHG1_dom"/>
</dbReference>
<sequence>MSTDPKELISIYKKNGNFDKTRKTLVDNFKKSQTSSNLQLKLKVMIEQKIKNDPNILLKNKGKMAALIQGEILNSKDNSILNIVDKDIQDKIIDSDDFHKMIRDDIYDIKRKILGISDEEFEKIKAEEREKLEKEKARRQTSYKNNFKVKSLVNNGTSHLVHRVNKPPKFNIKDKKEEPKKEEKKKIPFMMY</sequence>
<organism evidence="3 4">
    <name type="scientific">Candida verbasci</name>
    <dbReference type="NCBI Taxonomy" id="1227364"/>
    <lineage>
        <taxon>Eukaryota</taxon>
        <taxon>Fungi</taxon>
        <taxon>Dikarya</taxon>
        <taxon>Ascomycota</taxon>
        <taxon>Saccharomycotina</taxon>
        <taxon>Pichiomycetes</taxon>
        <taxon>Debaryomycetaceae</taxon>
        <taxon>Candida/Lodderomyces clade</taxon>
        <taxon>Candida</taxon>
    </lineage>
</organism>
<dbReference type="Proteomes" id="UP001152885">
    <property type="component" value="Unassembled WGS sequence"/>
</dbReference>
<dbReference type="EMBL" id="CANTUO010000002">
    <property type="protein sequence ID" value="CAI5757834.1"/>
    <property type="molecule type" value="Genomic_DNA"/>
</dbReference>
<evidence type="ECO:0000259" key="2">
    <source>
        <dbReference type="Pfam" id="PF05205"/>
    </source>
</evidence>
<proteinExistence type="predicted"/>
<evidence type="ECO:0000313" key="4">
    <source>
        <dbReference type="Proteomes" id="UP001152885"/>
    </source>
</evidence>
<reference evidence="3" key="1">
    <citation type="submission" date="2022-12" db="EMBL/GenBank/DDBJ databases">
        <authorList>
            <person name="Brejova B."/>
        </authorList>
    </citation>
    <scope>NUCLEOTIDE SEQUENCE</scope>
</reference>
<dbReference type="AlphaFoldDB" id="A0A9W4TVU6"/>
<gene>
    <name evidence="3" type="ORF">CANVERA_P2346</name>
</gene>
<evidence type="ECO:0000256" key="1">
    <source>
        <dbReference type="SAM" id="MobiDB-lite"/>
    </source>
</evidence>
<feature type="region of interest" description="Disordered" evidence="1">
    <location>
        <begin position="163"/>
        <end position="192"/>
    </location>
</feature>
<name>A0A9W4TVU6_9ASCO</name>
<feature type="domain" description="BOD1/SHG1" evidence="2">
    <location>
        <begin position="8"/>
        <end position="106"/>
    </location>
</feature>
<comment type="caution">
    <text evidence="3">The sequence shown here is derived from an EMBL/GenBank/DDBJ whole genome shotgun (WGS) entry which is preliminary data.</text>
</comment>
<protein>
    <recommendedName>
        <fullName evidence="2">BOD1/SHG1 domain-containing protein</fullName>
    </recommendedName>
</protein>
<dbReference type="Pfam" id="PF05205">
    <property type="entry name" value="COMPASS-Shg1"/>
    <property type="match status" value="1"/>
</dbReference>